<dbReference type="RefSeq" id="WP_091191464.1">
    <property type="nucleotide sequence ID" value="NZ_FOVE01000004.1"/>
</dbReference>
<dbReference type="AlphaFoldDB" id="A0A1I4WSR4"/>
<organism evidence="2 3">
    <name type="scientific">Formivibrio citricus</name>
    <dbReference type="NCBI Taxonomy" id="83765"/>
    <lineage>
        <taxon>Bacteria</taxon>
        <taxon>Pseudomonadati</taxon>
        <taxon>Pseudomonadota</taxon>
        <taxon>Betaproteobacteria</taxon>
        <taxon>Neisseriales</taxon>
        <taxon>Chitinibacteraceae</taxon>
        <taxon>Formivibrio</taxon>
    </lineage>
</organism>
<dbReference type="PANTHER" id="PTHR30050">
    <property type="entry name" value="CHROMOSOMAL REPLICATION INITIATOR PROTEIN DNAA"/>
    <property type="match status" value="1"/>
</dbReference>
<evidence type="ECO:0000259" key="1">
    <source>
        <dbReference type="Pfam" id="PF22688"/>
    </source>
</evidence>
<dbReference type="Gene3D" id="1.10.8.60">
    <property type="match status" value="1"/>
</dbReference>
<evidence type="ECO:0000313" key="2">
    <source>
        <dbReference type="EMBL" id="SFN16517.1"/>
    </source>
</evidence>
<dbReference type="NCBIfam" id="TIGR03420">
    <property type="entry name" value="DnaA_homol_Hda"/>
    <property type="match status" value="1"/>
</dbReference>
<feature type="domain" description="Hda lid" evidence="1">
    <location>
        <begin position="151"/>
        <end position="215"/>
    </location>
</feature>
<dbReference type="Pfam" id="PF22688">
    <property type="entry name" value="Hda_lid"/>
    <property type="match status" value="1"/>
</dbReference>
<name>A0A1I4WSR4_9NEIS</name>
<dbReference type="EMBL" id="FOVE01000004">
    <property type="protein sequence ID" value="SFN16517.1"/>
    <property type="molecule type" value="Genomic_DNA"/>
</dbReference>
<dbReference type="GO" id="GO:0006270">
    <property type="term" value="P:DNA replication initiation"/>
    <property type="evidence" value="ECO:0007669"/>
    <property type="project" value="TreeGrafter"/>
</dbReference>
<reference evidence="3" key="1">
    <citation type="submission" date="2016-10" db="EMBL/GenBank/DDBJ databases">
        <authorList>
            <person name="Varghese N."/>
            <person name="Submissions S."/>
        </authorList>
    </citation>
    <scope>NUCLEOTIDE SEQUENCE [LARGE SCALE GENOMIC DNA]</scope>
    <source>
        <strain evidence="3">DSM 6150</strain>
    </source>
</reference>
<dbReference type="PANTHER" id="PTHR30050:SF5">
    <property type="entry name" value="DNAA REGULATORY INACTIVATOR HDA"/>
    <property type="match status" value="1"/>
</dbReference>
<proteinExistence type="predicted"/>
<dbReference type="SUPFAM" id="SSF52540">
    <property type="entry name" value="P-loop containing nucleoside triphosphate hydrolases"/>
    <property type="match status" value="1"/>
</dbReference>
<keyword evidence="3" id="KW-1185">Reference proteome</keyword>
<dbReference type="InterPro" id="IPR017788">
    <property type="entry name" value="Hda"/>
</dbReference>
<gene>
    <name evidence="2" type="ORF">SAMN05660284_00705</name>
</gene>
<protein>
    <submittedName>
        <fullName evidence="2">Regulatory inactivation of DnaA Hda protein</fullName>
    </submittedName>
</protein>
<dbReference type="InterPro" id="IPR055199">
    <property type="entry name" value="Hda_lid"/>
</dbReference>
<accession>A0A1I4WSR4</accession>
<dbReference type="OrthoDB" id="9784878at2"/>
<dbReference type="Proteomes" id="UP000242869">
    <property type="component" value="Unassembled WGS sequence"/>
</dbReference>
<dbReference type="GO" id="GO:0032297">
    <property type="term" value="P:negative regulation of DNA-templated DNA replication initiation"/>
    <property type="evidence" value="ECO:0007669"/>
    <property type="project" value="InterPro"/>
</dbReference>
<evidence type="ECO:0000313" key="3">
    <source>
        <dbReference type="Proteomes" id="UP000242869"/>
    </source>
</evidence>
<sequence>MKQLVLDLALPAPEPFSDFVAGENAELLFQLNEWCTGTPHARFVYLWGEPGCGKSHLLAAAARRAQARLIDACCEALPEEIEPDTLLAVDNVDSLDRAGQETLFAHFNTLRAGSGGLVSAGLLPPMLLSMLPDLATRLGWGLVYQLRPLSDSDKAAAMQARARQLGFDLSGELADYLLRHAPRGMASLYRLLEHANELALSRQKAVTMNLLREILRGQHATPAA</sequence>
<dbReference type="InterPro" id="IPR027417">
    <property type="entry name" value="P-loop_NTPase"/>
</dbReference>
<dbReference type="STRING" id="83765.SAMN05660284_00705"/>
<dbReference type="Gene3D" id="3.40.50.300">
    <property type="entry name" value="P-loop containing nucleotide triphosphate hydrolases"/>
    <property type="match status" value="1"/>
</dbReference>